<accession>X0J2I4</accession>
<reference evidence="2" key="2">
    <citation type="submission" date="2014-03" db="EMBL/GenBank/DDBJ databases">
        <title>The Genome Annotation of Fusarium oxysporum II5.</title>
        <authorList>
            <consortium name="The Broad Institute Genomics Platform"/>
            <person name="Ma L.-J."/>
            <person name="Corby-Kistler H."/>
            <person name="Broz K."/>
            <person name="Gale L.R."/>
            <person name="Jonkers W."/>
            <person name="O'Donnell K."/>
            <person name="Ploetz R."/>
            <person name="Steinberg C."/>
            <person name="Schwartz D.C."/>
            <person name="VanEtten H."/>
            <person name="Zhou S."/>
            <person name="Young S.K."/>
            <person name="Zeng Q."/>
            <person name="Gargeya S."/>
            <person name="Fitzgerald M."/>
            <person name="Abouelleil A."/>
            <person name="Alvarado L."/>
            <person name="Chapman S.B."/>
            <person name="Gainer-Dewar J."/>
            <person name="Goldberg J."/>
            <person name="Griggs A."/>
            <person name="Gujja S."/>
            <person name="Hansen M."/>
            <person name="Howarth C."/>
            <person name="Imamovic A."/>
            <person name="Ireland A."/>
            <person name="Larimer J."/>
            <person name="McCowan C."/>
            <person name="Murphy C."/>
            <person name="Pearson M."/>
            <person name="Poon T.W."/>
            <person name="Priest M."/>
            <person name="Roberts A."/>
            <person name="Saif S."/>
            <person name="Shea T."/>
            <person name="Sykes S."/>
            <person name="Wortman J."/>
            <person name="Nusbaum C."/>
            <person name="Birren B."/>
        </authorList>
    </citation>
    <scope>NUCLEOTIDE SEQUENCE</scope>
    <source>
        <strain evidence="2">54006</strain>
    </source>
</reference>
<dbReference type="AlphaFoldDB" id="X0J2I4"/>
<name>X0J2I4_FUSO5</name>
<feature type="region of interest" description="Disordered" evidence="1">
    <location>
        <begin position="214"/>
        <end position="245"/>
    </location>
</feature>
<dbReference type="GeneID" id="42041452"/>
<dbReference type="HOGENOM" id="CLU_1133632_0_0_1"/>
<evidence type="ECO:0000256" key="1">
    <source>
        <dbReference type="SAM" id="MobiDB-lite"/>
    </source>
</evidence>
<dbReference type="Proteomes" id="UP000030685">
    <property type="component" value="Unassembled WGS sequence"/>
</dbReference>
<organism evidence="2">
    <name type="scientific">Fusarium odoratissimum (strain NRRL 54006)</name>
    <dbReference type="NCBI Taxonomy" id="1089451"/>
    <lineage>
        <taxon>Eukaryota</taxon>
        <taxon>Fungi</taxon>
        <taxon>Dikarya</taxon>
        <taxon>Ascomycota</taxon>
        <taxon>Pezizomycotina</taxon>
        <taxon>Sordariomycetes</taxon>
        <taxon>Hypocreomycetidae</taxon>
        <taxon>Hypocreales</taxon>
        <taxon>Nectriaceae</taxon>
        <taxon>Fusarium</taxon>
        <taxon>Fusarium oxysporum species complex</taxon>
        <taxon>Fusarium oxysporum f. sp. cubense (strain race 4)</taxon>
    </lineage>
</organism>
<evidence type="ECO:0000313" key="2">
    <source>
        <dbReference type="EMBL" id="EXL90485.1"/>
    </source>
</evidence>
<dbReference type="RefSeq" id="XP_031052575.1">
    <property type="nucleotide sequence ID" value="XM_031217711.1"/>
</dbReference>
<protein>
    <submittedName>
        <fullName evidence="2">Uncharacterized protein</fullName>
    </submittedName>
</protein>
<proteinExistence type="predicted"/>
<dbReference type="EMBL" id="KK036142">
    <property type="protein sequence ID" value="EXL90485.1"/>
    <property type="molecule type" value="Genomic_DNA"/>
</dbReference>
<gene>
    <name evidence="2" type="ORF">FOIG_16277</name>
</gene>
<dbReference type="VEuPathDB" id="FungiDB:FOIG_16277"/>
<reference evidence="2" key="1">
    <citation type="submission" date="2011-11" db="EMBL/GenBank/DDBJ databases">
        <title>The Genome Sequence of Fusarium oxysporum II5.</title>
        <authorList>
            <consortium name="The Broad Institute Genome Sequencing Platform"/>
            <person name="Ma L.-J."/>
            <person name="Gale L.R."/>
            <person name="Schwartz D.C."/>
            <person name="Zhou S."/>
            <person name="Corby-Kistler H."/>
            <person name="Young S.K."/>
            <person name="Zeng Q."/>
            <person name="Gargeya S."/>
            <person name="Fitzgerald M."/>
            <person name="Haas B."/>
            <person name="Abouelleil A."/>
            <person name="Alvarado L."/>
            <person name="Arachchi H.M."/>
            <person name="Berlin A."/>
            <person name="Brown A."/>
            <person name="Chapman S.B."/>
            <person name="Chen Z."/>
            <person name="Dunbar C."/>
            <person name="Freedman E."/>
            <person name="Gearin G."/>
            <person name="Goldberg J."/>
            <person name="Griggs A."/>
            <person name="Gujja S."/>
            <person name="Heiman D."/>
            <person name="Howarth C."/>
            <person name="Larson L."/>
            <person name="Lui A."/>
            <person name="MacDonald P.J.P."/>
            <person name="Montmayeur A."/>
            <person name="Murphy C."/>
            <person name="Neiman D."/>
            <person name="Pearson M."/>
            <person name="Priest M."/>
            <person name="Roberts A."/>
            <person name="Saif S."/>
            <person name="Shea T."/>
            <person name="Shenoy N."/>
            <person name="Sisk P."/>
            <person name="Stolte C."/>
            <person name="Sykes S."/>
            <person name="Wortman J."/>
            <person name="Nusbaum C."/>
            <person name="Birren B."/>
        </authorList>
    </citation>
    <scope>NUCLEOTIDE SEQUENCE [LARGE SCALE GENOMIC DNA]</scope>
    <source>
        <strain evidence="2">54006</strain>
    </source>
</reference>
<sequence>MDLSLNQSSFCFACISTLRPSPTLEPPQGAHRRNSPMSHLDKTPEGCLSAFFARFSVMIKKDQIRNQLRSCAEQMQELLDQLNPTHKISRSLKTSITQIQRFNEIDRAGFSRRVELASLFDRRVDRNPDIPILIVDTEHICEEGLPEMKKKYDAHNTVDELHDPATKWTVVGKRRYNNDDELIQPDNEREEFLSGMERKPRIHNIIGKMHNPATKWKVVRKRKNDNYDGDDELNQPDIKRPKRSK</sequence>